<evidence type="ECO:0000313" key="2">
    <source>
        <dbReference type="Proteomes" id="UP000199707"/>
    </source>
</evidence>
<reference evidence="2" key="1">
    <citation type="submission" date="2016-10" db="EMBL/GenBank/DDBJ databases">
        <authorList>
            <person name="Varghese N."/>
            <person name="Submissions S."/>
        </authorList>
    </citation>
    <scope>NUCLEOTIDE SEQUENCE [LARGE SCALE GENOMIC DNA]</scope>
    <source>
        <strain evidence="2">UNC267MFSha1.1M11</strain>
    </source>
</reference>
<accession>A0A1G4V311</accession>
<dbReference type="RefSeq" id="WP_267293791.1">
    <property type="nucleotide sequence ID" value="NZ_FMUB01000001.1"/>
</dbReference>
<protein>
    <submittedName>
        <fullName evidence="1">Uncharacterized protein</fullName>
    </submittedName>
</protein>
<evidence type="ECO:0000313" key="1">
    <source>
        <dbReference type="EMBL" id="SCX00412.1"/>
    </source>
</evidence>
<name>A0A1G4V311_9MYCO</name>
<dbReference type="AlphaFoldDB" id="A0A1G4V311"/>
<dbReference type="EMBL" id="FMUB01000001">
    <property type="protein sequence ID" value="SCX00412.1"/>
    <property type="molecule type" value="Genomic_DNA"/>
</dbReference>
<proteinExistence type="predicted"/>
<dbReference type="STRING" id="1502745.SAMN02799620_00093"/>
<dbReference type="Proteomes" id="UP000199707">
    <property type="component" value="Unassembled WGS sequence"/>
</dbReference>
<gene>
    <name evidence="1" type="ORF">SAMN02799620_00093</name>
</gene>
<organism evidence="1 2">
    <name type="scientific">Mycolicibacterium fluoranthenivorans</name>
    <dbReference type="NCBI Taxonomy" id="258505"/>
    <lineage>
        <taxon>Bacteria</taxon>
        <taxon>Bacillati</taxon>
        <taxon>Actinomycetota</taxon>
        <taxon>Actinomycetes</taxon>
        <taxon>Mycobacteriales</taxon>
        <taxon>Mycobacteriaceae</taxon>
        <taxon>Mycolicibacterium</taxon>
    </lineage>
</organism>
<sequence length="41" mass="4003">MLESVTASVIRAPQIAEVIVCKGLLLAGGGIGSAPAIEVAP</sequence>